<dbReference type="InterPro" id="IPR027417">
    <property type="entry name" value="P-loop_NTPase"/>
</dbReference>
<dbReference type="GO" id="GO:0008146">
    <property type="term" value="F:sulfotransferase activity"/>
    <property type="evidence" value="ECO:0007669"/>
    <property type="project" value="InterPro"/>
</dbReference>
<evidence type="ECO:0000256" key="1">
    <source>
        <dbReference type="ARBA" id="ARBA00005771"/>
    </source>
</evidence>
<accession>A0A0E9MKP1</accession>
<dbReference type="PANTHER" id="PTHR11783">
    <property type="entry name" value="SULFOTRANSFERASE SULT"/>
    <property type="match status" value="1"/>
</dbReference>
<dbReference type="Gene3D" id="3.40.50.300">
    <property type="entry name" value="P-loop containing nucleotide triphosphate hydrolases"/>
    <property type="match status" value="1"/>
</dbReference>
<protein>
    <submittedName>
        <fullName evidence="4">Putative sulfotransferase</fullName>
    </submittedName>
</protein>
<reference evidence="4 5" key="1">
    <citation type="submission" date="2015-04" db="EMBL/GenBank/DDBJ databases">
        <title>Whole genome shotgun sequence of Sphingomonas changbaiensis NBRC 104936.</title>
        <authorList>
            <person name="Katano-Makiyama Y."/>
            <person name="Hosoyama A."/>
            <person name="Hashimoto M."/>
            <person name="Noguchi M."/>
            <person name="Tsuchikane K."/>
            <person name="Ohji S."/>
            <person name="Yamazoe A."/>
            <person name="Ichikawa N."/>
            <person name="Kimura A."/>
            <person name="Fujita N."/>
        </authorList>
    </citation>
    <scope>NUCLEOTIDE SEQUENCE [LARGE SCALE GENOMIC DNA]</scope>
    <source>
        <strain evidence="4 5">NBRC 104936</strain>
    </source>
</reference>
<comment type="similarity">
    <text evidence="1">Belongs to the sulfotransferase 1 family.</text>
</comment>
<dbReference type="STRING" id="1219043.SCH01S_01_01390"/>
<sequence>MLQRTSWPCKLRELHNHHMDSTVWNDFRFRDDDIVIGTYAKSGTTWTQQIVSQLIFGGAEGIDVPALSPWVDMRIMPRAEMLAALEAQPHRRFMKTHLPVDALVFSRQAKYVYIVRDGRDVAWSLHNHLFYGTDEFYRLINDTPGRVGPALDRPPADIRRFFLEWLEQDGYPLWSFWENIRTWWDIRHLPNVMLLHFADLKADPQGKIRELAAFLDIAVADDAWPRILEHCSFDYMKRNADKAAPLGGLLWEGGTGRFINKGTNGRWRDMLTEQDNCRYRQLAIEQLGPDCARWLESGGCA</sequence>
<dbReference type="Proteomes" id="UP000033202">
    <property type="component" value="Unassembled WGS sequence"/>
</dbReference>
<proteinExistence type="inferred from homology"/>
<evidence type="ECO:0000259" key="3">
    <source>
        <dbReference type="Pfam" id="PF00685"/>
    </source>
</evidence>
<dbReference type="InterPro" id="IPR000863">
    <property type="entry name" value="Sulfotransferase_dom"/>
</dbReference>
<dbReference type="OrthoDB" id="9804504at2"/>
<keyword evidence="5" id="KW-1185">Reference proteome</keyword>
<dbReference type="EMBL" id="BBWU01000001">
    <property type="protein sequence ID" value="GAO37976.1"/>
    <property type="molecule type" value="Genomic_DNA"/>
</dbReference>
<dbReference type="AlphaFoldDB" id="A0A0E9MKP1"/>
<evidence type="ECO:0000313" key="4">
    <source>
        <dbReference type="EMBL" id="GAO37976.1"/>
    </source>
</evidence>
<name>A0A0E9MKP1_9SPHN</name>
<dbReference type="SUPFAM" id="SSF52540">
    <property type="entry name" value="P-loop containing nucleoside triphosphate hydrolases"/>
    <property type="match status" value="1"/>
</dbReference>
<evidence type="ECO:0000256" key="2">
    <source>
        <dbReference type="ARBA" id="ARBA00022679"/>
    </source>
</evidence>
<dbReference type="RefSeq" id="WP_046346814.1">
    <property type="nucleotide sequence ID" value="NZ_BBWU01000001.1"/>
</dbReference>
<feature type="domain" description="Sulfotransferase" evidence="3">
    <location>
        <begin position="31"/>
        <end position="281"/>
    </location>
</feature>
<organism evidence="4 5">
    <name type="scientific">Sphingomonas changbaiensis NBRC 104936</name>
    <dbReference type="NCBI Taxonomy" id="1219043"/>
    <lineage>
        <taxon>Bacteria</taxon>
        <taxon>Pseudomonadati</taxon>
        <taxon>Pseudomonadota</taxon>
        <taxon>Alphaproteobacteria</taxon>
        <taxon>Sphingomonadales</taxon>
        <taxon>Sphingomonadaceae</taxon>
        <taxon>Sphingomonas</taxon>
    </lineage>
</organism>
<evidence type="ECO:0000313" key="5">
    <source>
        <dbReference type="Proteomes" id="UP000033202"/>
    </source>
</evidence>
<comment type="caution">
    <text evidence="4">The sequence shown here is derived from an EMBL/GenBank/DDBJ whole genome shotgun (WGS) entry which is preliminary data.</text>
</comment>
<keyword evidence="2 4" id="KW-0808">Transferase</keyword>
<dbReference type="Pfam" id="PF00685">
    <property type="entry name" value="Sulfotransfer_1"/>
    <property type="match status" value="1"/>
</dbReference>
<gene>
    <name evidence="4" type="ORF">SCH01S_01_01390</name>
</gene>